<evidence type="ECO:0000256" key="10">
    <source>
        <dbReference type="SAM" id="MobiDB-lite"/>
    </source>
</evidence>
<keyword evidence="4" id="KW-0560">Oxidoreductase</keyword>
<keyword evidence="2" id="KW-0575">Peroxidase</keyword>
<dbReference type="CDD" id="cd03017">
    <property type="entry name" value="PRX_BCP"/>
    <property type="match status" value="1"/>
</dbReference>
<reference evidence="12" key="1">
    <citation type="submission" date="2021-10" db="EMBL/GenBank/DDBJ databases">
        <title>De novo Genome Assembly of Clathrus columnatus (Basidiomycota, Fungi) Using Illumina and Nanopore Sequence Data.</title>
        <authorList>
            <person name="Ogiso-Tanaka E."/>
            <person name="Itagaki H."/>
            <person name="Hosoya T."/>
            <person name="Hosaka K."/>
        </authorList>
    </citation>
    <scope>NUCLEOTIDE SEQUENCE</scope>
    <source>
        <strain evidence="12">MO-923</strain>
    </source>
</reference>
<keyword evidence="3" id="KW-0049">Antioxidant</keyword>
<evidence type="ECO:0000313" key="12">
    <source>
        <dbReference type="EMBL" id="GJJ13197.1"/>
    </source>
</evidence>
<dbReference type="InterPro" id="IPR013766">
    <property type="entry name" value="Thioredoxin_domain"/>
</dbReference>
<organism evidence="12 13">
    <name type="scientific">Clathrus columnatus</name>
    <dbReference type="NCBI Taxonomy" id="1419009"/>
    <lineage>
        <taxon>Eukaryota</taxon>
        <taxon>Fungi</taxon>
        <taxon>Dikarya</taxon>
        <taxon>Basidiomycota</taxon>
        <taxon>Agaricomycotina</taxon>
        <taxon>Agaricomycetes</taxon>
        <taxon>Phallomycetidae</taxon>
        <taxon>Phallales</taxon>
        <taxon>Clathraceae</taxon>
        <taxon>Clathrus</taxon>
    </lineage>
</organism>
<comment type="similarity">
    <text evidence="8">Belongs to the peroxiredoxin family. BCP/PrxQ subfamily.</text>
</comment>
<keyword evidence="13" id="KW-1185">Reference proteome</keyword>
<feature type="region of interest" description="Disordered" evidence="10">
    <location>
        <begin position="160"/>
        <end position="207"/>
    </location>
</feature>
<comment type="caution">
    <text evidence="12">The sequence shown here is derived from an EMBL/GenBank/DDBJ whole genome shotgun (WGS) entry which is preliminary data.</text>
</comment>
<dbReference type="EMBL" id="BPWL01000008">
    <property type="protein sequence ID" value="GJJ13197.1"/>
    <property type="molecule type" value="Genomic_DNA"/>
</dbReference>
<dbReference type="InterPro" id="IPR050924">
    <property type="entry name" value="Peroxiredoxin_BCP/PrxQ"/>
</dbReference>
<proteinExistence type="inferred from homology"/>
<dbReference type="Pfam" id="PF00578">
    <property type="entry name" value="AhpC-TSA"/>
    <property type="match status" value="1"/>
</dbReference>
<evidence type="ECO:0000256" key="3">
    <source>
        <dbReference type="ARBA" id="ARBA00022862"/>
    </source>
</evidence>
<evidence type="ECO:0000256" key="1">
    <source>
        <dbReference type="ARBA" id="ARBA00013017"/>
    </source>
</evidence>
<protein>
    <recommendedName>
        <fullName evidence="1">thioredoxin-dependent peroxiredoxin</fullName>
        <ecNumber evidence="1">1.11.1.24</ecNumber>
    </recommendedName>
    <alternativeName>
        <fullName evidence="7">Thioredoxin peroxidase</fullName>
    </alternativeName>
</protein>
<dbReference type="PROSITE" id="PS51352">
    <property type="entry name" value="THIOREDOXIN_2"/>
    <property type="match status" value="1"/>
</dbReference>
<evidence type="ECO:0000313" key="13">
    <source>
        <dbReference type="Proteomes" id="UP001050691"/>
    </source>
</evidence>
<evidence type="ECO:0000256" key="7">
    <source>
        <dbReference type="ARBA" id="ARBA00032824"/>
    </source>
</evidence>
<dbReference type="InterPro" id="IPR000866">
    <property type="entry name" value="AhpC/TSA"/>
</dbReference>
<dbReference type="PANTHER" id="PTHR42801:SF4">
    <property type="entry name" value="AHPC_TSA FAMILY PROTEIN"/>
    <property type="match status" value="1"/>
</dbReference>
<accession>A0AAV5AHR4</accession>
<evidence type="ECO:0000256" key="5">
    <source>
        <dbReference type="ARBA" id="ARBA00023157"/>
    </source>
</evidence>
<dbReference type="GO" id="GO:0005737">
    <property type="term" value="C:cytoplasm"/>
    <property type="evidence" value="ECO:0007669"/>
    <property type="project" value="TreeGrafter"/>
</dbReference>
<keyword evidence="6" id="KW-0676">Redox-active center</keyword>
<dbReference type="GO" id="GO:0034599">
    <property type="term" value="P:cellular response to oxidative stress"/>
    <property type="evidence" value="ECO:0007669"/>
    <property type="project" value="TreeGrafter"/>
</dbReference>
<evidence type="ECO:0000256" key="4">
    <source>
        <dbReference type="ARBA" id="ARBA00023002"/>
    </source>
</evidence>
<dbReference type="SUPFAM" id="SSF52833">
    <property type="entry name" value="Thioredoxin-like"/>
    <property type="match status" value="1"/>
</dbReference>
<dbReference type="AlphaFoldDB" id="A0AAV5AHR4"/>
<keyword evidence="5" id="KW-1015">Disulfide bond</keyword>
<evidence type="ECO:0000256" key="8">
    <source>
        <dbReference type="ARBA" id="ARBA00038489"/>
    </source>
</evidence>
<dbReference type="Gene3D" id="3.40.30.10">
    <property type="entry name" value="Glutaredoxin"/>
    <property type="match status" value="1"/>
</dbReference>
<dbReference type="InterPro" id="IPR036249">
    <property type="entry name" value="Thioredoxin-like_sf"/>
</dbReference>
<dbReference type="PANTHER" id="PTHR42801">
    <property type="entry name" value="THIOREDOXIN-DEPENDENT PEROXIDE REDUCTASE"/>
    <property type="match status" value="1"/>
</dbReference>
<evidence type="ECO:0000259" key="11">
    <source>
        <dbReference type="PROSITE" id="PS51352"/>
    </source>
</evidence>
<sequence>MSPAHPLLGKRAPTITLPNQDGEQVTIEPGKTGTPLAVFFYPESGTFGCTKEACSFRDALKDSEIFNRSQIQIVGISGDDVPKQKKFVDQHGLSYPILSDRTGVARKAYEVKRGMLGMTEGRVTYFITSDGIVKDVYSSVINYNDHVKFVRKILEVEEKEKEKDNKERRVNSTQASTEVVGQDPVPSAAENENAMATEGAASGTGNQ</sequence>
<dbReference type="EC" id="1.11.1.24" evidence="1"/>
<dbReference type="Proteomes" id="UP001050691">
    <property type="component" value="Unassembled WGS sequence"/>
</dbReference>
<comment type="catalytic activity">
    <reaction evidence="9">
        <text>a hydroperoxide + [thioredoxin]-dithiol = an alcohol + [thioredoxin]-disulfide + H2O</text>
        <dbReference type="Rhea" id="RHEA:62620"/>
        <dbReference type="Rhea" id="RHEA-COMP:10698"/>
        <dbReference type="Rhea" id="RHEA-COMP:10700"/>
        <dbReference type="ChEBI" id="CHEBI:15377"/>
        <dbReference type="ChEBI" id="CHEBI:29950"/>
        <dbReference type="ChEBI" id="CHEBI:30879"/>
        <dbReference type="ChEBI" id="CHEBI:35924"/>
        <dbReference type="ChEBI" id="CHEBI:50058"/>
        <dbReference type="EC" id="1.11.1.24"/>
    </reaction>
</comment>
<evidence type="ECO:0000256" key="9">
    <source>
        <dbReference type="ARBA" id="ARBA00049091"/>
    </source>
</evidence>
<feature type="domain" description="Thioredoxin" evidence="11">
    <location>
        <begin position="6"/>
        <end position="155"/>
    </location>
</feature>
<gene>
    <name evidence="12" type="ORF">Clacol_007448</name>
</gene>
<feature type="compositionally biased region" description="Basic and acidic residues" evidence="10">
    <location>
        <begin position="160"/>
        <end position="170"/>
    </location>
</feature>
<evidence type="ECO:0000256" key="6">
    <source>
        <dbReference type="ARBA" id="ARBA00023284"/>
    </source>
</evidence>
<name>A0AAV5AHR4_9AGAM</name>
<dbReference type="GO" id="GO:0045454">
    <property type="term" value="P:cell redox homeostasis"/>
    <property type="evidence" value="ECO:0007669"/>
    <property type="project" value="TreeGrafter"/>
</dbReference>
<evidence type="ECO:0000256" key="2">
    <source>
        <dbReference type="ARBA" id="ARBA00022559"/>
    </source>
</evidence>
<feature type="region of interest" description="Disordered" evidence="10">
    <location>
        <begin position="1"/>
        <end position="22"/>
    </location>
</feature>
<dbReference type="GO" id="GO:0008379">
    <property type="term" value="F:thioredoxin peroxidase activity"/>
    <property type="evidence" value="ECO:0007669"/>
    <property type="project" value="TreeGrafter"/>
</dbReference>